<reference evidence="2 3" key="1">
    <citation type="submission" date="2024-01" db="EMBL/GenBank/DDBJ databases">
        <title>The genomes of 5 underutilized Papilionoideae crops provide insights into root nodulation and disease resistance.</title>
        <authorList>
            <person name="Yuan L."/>
        </authorList>
    </citation>
    <scope>NUCLEOTIDE SEQUENCE [LARGE SCALE GENOMIC DNA]</scope>
    <source>
        <strain evidence="2">LY-2023</strain>
        <tissue evidence="2">Leaf</tissue>
    </source>
</reference>
<evidence type="ECO:0000256" key="1">
    <source>
        <dbReference type="SAM" id="MobiDB-lite"/>
    </source>
</evidence>
<evidence type="ECO:0000313" key="3">
    <source>
        <dbReference type="Proteomes" id="UP001359559"/>
    </source>
</evidence>
<proteinExistence type="predicted"/>
<comment type="caution">
    <text evidence="2">The sequence shown here is derived from an EMBL/GenBank/DDBJ whole genome shotgun (WGS) entry which is preliminary data.</text>
</comment>
<name>A0AAN9FKR2_CLITE</name>
<feature type="region of interest" description="Disordered" evidence="1">
    <location>
        <begin position="20"/>
        <end position="52"/>
    </location>
</feature>
<dbReference type="AlphaFoldDB" id="A0AAN9FKR2"/>
<sequence>MLKLKSRKLSLSRLTLLGGREGFFQEKESSNDKTERRYRKRDVDEDLDADDKRTRRFKGDDENGVTRAIGRETERGVAETKIGIRIERGGIRTRIGKRNGREDIRSERGKEMRERDPEGAGVVPREIEKENEISKCAMADVFSRLLVHLK</sequence>
<accession>A0AAN9FKR2</accession>
<dbReference type="Proteomes" id="UP001359559">
    <property type="component" value="Unassembled WGS sequence"/>
</dbReference>
<evidence type="ECO:0000313" key="2">
    <source>
        <dbReference type="EMBL" id="KAK7278297.1"/>
    </source>
</evidence>
<keyword evidence="3" id="KW-1185">Reference proteome</keyword>
<dbReference type="EMBL" id="JAYKXN010000006">
    <property type="protein sequence ID" value="KAK7278297.1"/>
    <property type="molecule type" value="Genomic_DNA"/>
</dbReference>
<feature type="region of interest" description="Disordered" evidence="1">
    <location>
        <begin position="97"/>
        <end position="122"/>
    </location>
</feature>
<feature type="compositionally biased region" description="Basic and acidic residues" evidence="1">
    <location>
        <begin position="99"/>
        <end position="118"/>
    </location>
</feature>
<feature type="compositionally biased region" description="Basic and acidic residues" evidence="1">
    <location>
        <begin position="23"/>
        <end position="35"/>
    </location>
</feature>
<protein>
    <submittedName>
        <fullName evidence="2">Uncharacterized protein</fullName>
    </submittedName>
</protein>
<organism evidence="2 3">
    <name type="scientific">Clitoria ternatea</name>
    <name type="common">Butterfly pea</name>
    <dbReference type="NCBI Taxonomy" id="43366"/>
    <lineage>
        <taxon>Eukaryota</taxon>
        <taxon>Viridiplantae</taxon>
        <taxon>Streptophyta</taxon>
        <taxon>Embryophyta</taxon>
        <taxon>Tracheophyta</taxon>
        <taxon>Spermatophyta</taxon>
        <taxon>Magnoliopsida</taxon>
        <taxon>eudicotyledons</taxon>
        <taxon>Gunneridae</taxon>
        <taxon>Pentapetalae</taxon>
        <taxon>rosids</taxon>
        <taxon>fabids</taxon>
        <taxon>Fabales</taxon>
        <taxon>Fabaceae</taxon>
        <taxon>Papilionoideae</taxon>
        <taxon>50 kb inversion clade</taxon>
        <taxon>NPAAA clade</taxon>
        <taxon>indigoferoid/millettioid clade</taxon>
        <taxon>Phaseoleae</taxon>
        <taxon>Clitoria</taxon>
    </lineage>
</organism>
<gene>
    <name evidence="2" type="ORF">RJT34_23323</name>
</gene>